<dbReference type="EMBL" id="JAGETX010000027">
    <property type="protein sequence ID" value="MBO3273220.1"/>
    <property type="molecule type" value="Genomic_DNA"/>
</dbReference>
<evidence type="ECO:0000313" key="2">
    <source>
        <dbReference type="Proteomes" id="UP000670527"/>
    </source>
</evidence>
<sequence length="320" mass="35808">MRFLFFLLVTLYGGWFPLPIQAQAVRNQTPRVTKHHLLAGSSKRVFYQLPAATSEPHGLLVLLPGRGEKARTVFQATHLPGKAAQRGFLVVVVDLHEQVYLGSLETRVLDEVIRTVVQQHPTLAQRLMLGGFSAGGQLAFAYAETLLRDSTQRPWRVRALLGVDPPLDLARHWQRAQRHVEQRDCPALLPGDQRIVAELTQTFGGTPRQVPAVYHARSAYTRSDSTGGNASYLRALPVRLYCEPDLAFWQQRYCAALQASDFNAPDAKSLILRLQKLGNRQAQYIQTTGKGYVGKHRMPHAWSIVEASECAAWLEQAITQ</sequence>
<reference evidence="1 2" key="1">
    <citation type="submission" date="2021-03" db="EMBL/GenBank/DDBJ databases">
        <authorList>
            <person name="Kim M.K."/>
        </authorList>
    </citation>
    <scope>NUCLEOTIDE SEQUENCE [LARGE SCALE GENOMIC DNA]</scope>
    <source>
        <strain evidence="1 2">BT507</strain>
    </source>
</reference>
<dbReference type="RefSeq" id="WP_208309363.1">
    <property type="nucleotide sequence ID" value="NZ_JAGETX010000027.1"/>
</dbReference>
<evidence type="ECO:0008006" key="3">
    <source>
        <dbReference type="Google" id="ProtNLM"/>
    </source>
</evidence>
<dbReference type="SUPFAM" id="SSF53474">
    <property type="entry name" value="alpha/beta-Hydrolases"/>
    <property type="match status" value="1"/>
</dbReference>
<organism evidence="1 2">
    <name type="scientific">Hymenobacter defluvii</name>
    <dbReference type="NCBI Taxonomy" id="2054411"/>
    <lineage>
        <taxon>Bacteria</taxon>
        <taxon>Pseudomonadati</taxon>
        <taxon>Bacteroidota</taxon>
        <taxon>Cytophagia</taxon>
        <taxon>Cytophagales</taxon>
        <taxon>Hymenobacteraceae</taxon>
        <taxon>Hymenobacter</taxon>
    </lineage>
</organism>
<accession>A0ABS3THU0</accession>
<evidence type="ECO:0000313" key="1">
    <source>
        <dbReference type="EMBL" id="MBO3273220.1"/>
    </source>
</evidence>
<dbReference type="Gene3D" id="3.40.50.1820">
    <property type="entry name" value="alpha/beta hydrolase"/>
    <property type="match status" value="1"/>
</dbReference>
<name>A0ABS3THU0_9BACT</name>
<comment type="caution">
    <text evidence="1">The sequence shown here is derived from an EMBL/GenBank/DDBJ whole genome shotgun (WGS) entry which is preliminary data.</text>
</comment>
<keyword evidence="2" id="KW-1185">Reference proteome</keyword>
<dbReference type="Proteomes" id="UP000670527">
    <property type="component" value="Unassembled WGS sequence"/>
</dbReference>
<gene>
    <name evidence="1" type="ORF">J4D97_21400</name>
</gene>
<dbReference type="InterPro" id="IPR029058">
    <property type="entry name" value="AB_hydrolase_fold"/>
</dbReference>
<protein>
    <recommendedName>
        <fullName evidence="3">Alpha/beta hydrolase</fullName>
    </recommendedName>
</protein>
<proteinExistence type="predicted"/>